<proteinExistence type="predicted"/>
<dbReference type="Proteomes" id="UP001221142">
    <property type="component" value="Unassembled WGS sequence"/>
</dbReference>
<accession>A0AAD7BPJ3</accession>
<evidence type="ECO:0000313" key="1">
    <source>
        <dbReference type="EMBL" id="KAJ7627044.1"/>
    </source>
</evidence>
<reference evidence="1" key="1">
    <citation type="submission" date="2023-03" db="EMBL/GenBank/DDBJ databases">
        <title>Massive genome expansion in bonnet fungi (Mycena s.s.) driven by repeated elements and novel gene families across ecological guilds.</title>
        <authorList>
            <consortium name="Lawrence Berkeley National Laboratory"/>
            <person name="Harder C.B."/>
            <person name="Miyauchi S."/>
            <person name="Viragh M."/>
            <person name="Kuo A."/>
            <person name="Thoen E."/>
            <person name="Andreopoulos B."/>
            <person name="Lu D."/>
            <person name="Skrede I."/>
            <person name="Drula E."/>
            <person name="Henrissat B."/>
            <person name="Morin E."/>
            <person name="Kohler A."/>
            <person name="Barry K."/>
            <person name="LaButti K."/>
            <person name="Morin E."/>
            <person name="Salamov A."/>
            <person name="Lipzen A."/>
            <person name="Mereny Z."/>
            <person name="Hegedus B."/>
            <person name="Baldrian P."/>
            <person name="Stursova M."/>
            <person name="Weitz H."/>
            <person name="Taylor A."/>
            <person name="Grigoriev I.V."/>
            <person name="Nagy L.G."/>
            <person name="Martin F."/>
            <person name="Kauserud H."/>
        </authorList>
    </citation>
    <scope>NUCLEOTIDE SEQUENCE</scope>
    <source>
        <strain evidence="1">9284</strain>
    </source>
</reference>
<keyword evidence="2" id="KW-1185">Reference proteome</keyword>
<dbReference type="AlphaFoldDB" id="A0AAD7BPJ3"/>
<organism evidence="1 2">
    <name type="scientific">Roridomyces roridus</name>
    <dbReference type="NCBI Taxonomy" id="1738132"/>
    <lineage>
        <taxon>Eukaryota</taxon>
        <taxon>Fungi</taxon>
        <taxon>Dikarya</taxon>
        <taxon>Basidiomycota</taxon>
        <taxon>Agaricomycotina</taxon>
        <taxon>Agaricomycetes</taxon>
        <taxon>Agaricomycetidae</taxon>
        <taxon>Agaricales</taxon>
        <taxon>Marasmiineae</taxon>
        <taxon>Mycenaceae</taxon>
        <taxon>Roridomyces</taxon>
    </lineage>
</organism>
<dbReference type="EMBL" id="JARKIF010000011">
    <property type="protein sequence ID" value="KAJ7627044.1"/>
    <property type="molecule type" value="Genomic_DNA"/>
</dbReference>
<name>A0AAD7BPJ3_9AGAR</name>
<comment type="caution">
    <text evidence="1">The sequence shown here is derived from an EMBL/GenBank/DDBJ whole genome shotgun (WGS) entry which is preliminary data.</text>
</comment>
<gene>
    <name evidence="1" type="ORF">FB45DRAFT_868299</name>
</gene>
<evidence type="ECO:0000313" key="2">
    <source>
        <dbReference type="Proteomes" id="UP001221142"/>
    </source>
</evidence>
<sequence>MKEGRSFSWSSVGSGERLRDSVRKARVTAAMPPASKNAQHGVAEIAVQKNGAGVDPIVLPAVFKLPNRQLREEFDAARVFNHTFAECRCCETYAEDSSTSIDVLRQHVKPMGTGSVGVIEMLRPFDDAGQASEDRASLSSVVRVQDRLHRTQCLQRQVSAGCMVYVAGERRRGTRAPSPREDERGTCRPLRAQWCRERLPIRSQEHWGLRNSEDLWRYAAVMY</sequence>
<protein>
    <submittedName>
        <fullName evidence="1">Uncharacterized protein</fullName>
    </submittedName>
</protein>